<dbReference type="GO" id="GO:0016758">
    <property type="term" value="F:hexosyltransferase activity"/>
    <property type="evidence" value="ECO:0007669"/>
    <property type="project" value="UniProtKB-ARBA"/>
</dbReference>
<proteinExistence type="predicted"/>
<evidence type="ECO:0000313" key="4">
    <source>
        <dbReference type="Proteomes" id="UP000664073"/>
    </source>
</evidence>
<comment type="caution">
    <text evidence="3">The sequence shown here is derived from an EMBL/GenBank/DDBJ whole genome shotgun (WGS) entry which is preliminary data.</text>
</comment>
<dbReference type="PANTHER" id="PTHR22916:SF3">
    <property type="entry name" value="UDP-GLCNAC:BETAGAL BETA-1,3-N-ACETYLGLUCOSAMINYLTRANSFERASE-LIKE PROTEIN 1"/>
    <property type="match status" value="1"/>
</dbReference>
<reference evidence="3" key="1">
    <citation type="submission" date="2021-03" db="EMBL/GenBank/DDBJ databases">
        <title>The complete genome sequence of Acetobacter sp. TBRC 12339.</title>
        <authorList>
            <person name="Charoenyingcharoen P."/>
            <person name="Yukphan P."/>
        </authorList>
    </citation>
    <scope>NUCLEOTIDE SEQUENCE</scope>
    <source>
        <strain evidence="3">TBRC 12339</strain>
    </source>
</reference>
<dbReference type="InterPro" id="IPR001173">
    <property type="entry name" value="Glyco_trans_2-like"/>
</dbReference>
<dbReference type="Gene3D" id="3.90.550.10">
    <property type="entry name" value="Spore Coat Polysaccharide Biosynthesis Protein SpsA, Chain A"/>
    <property type="match status" value="1"/>
</dbReference>
<dbReference type="EMBL" id="JAFVMH010000002">
    <property type="protein sequence ID" value="MBO1324349.1"/>
    <property type="molecule type" value="Genomic_DNA"/>
</dbReference>
<accession>A0A939HNN7</accession>
<sequence length="389" mass="42208">MYSISVGQSRLLRTERTAISPYRLPAHLPAFAAIPPAAAQPPALPDVCILLSTYNGADYLDALLASLMAQSCTHWVLYWRDDGSADRSAALVRDFAARAGAGRCVEITIPHAQQHLGIGRSYAALLDHVPPGCAAAFCDQDDVWLPDKLERALSAIHARTHPPDPQPQTSPAGYRQDRQGGHGQGAARQNTPRAGGHPVLYCSRQILTDRHLTPRGLSFDLPQAPSFLMALTQNIATGCTVVLSAPAVSLVRANMPPPAATLHDWWAYLLVSAVGGTVIADNTPTLFYRQHTGNAVGARIGFVPRAMAALHRGPGRFMGVFRANIAALLGRPAALMPQHVTALLLLHEALEGTDTRARWRRLRALWRLRAMRRGGLCEQAVFHLWFLLG</sequence>
<keyword evidence="4" id="KW-1185">Reference proteome</keyword>
<protein>
    <submittedName>
        <fullName evidence="3">Glycosyltransferase</fullName>
    </submittedName>
</protein>
<dbReference type="RefSeq" id="WP_207845061.1">
    <property type="nucleotide sequence ID" value="NZ_JAFVMH010000002.1"/>
</dbReference>
<dbReference type="PANTHER" id="PTHR22916">
    <property type="entry name" value="GLYCOSYLTRANSFERASE"/>
    <property type="match status" value="1"/>
</dbReference>
<gene>
    <name evidence="3" type="ORF">J2D77_04135</name>
</gene>
<feature type="region of interest" description="Disordered" evidence="1">
    <location>
        <begin position="157"/>
        <end position="197"/>
    </location>
</feature>
<dbReference type="Pfam" id="PF00535">
    <property type="entry name" value="Glycos_transf_2"/>
    <property type="match status" value="1"/>
</dbReference>
<feature type="domain" description="Glycosyltransferase 2-like" evidence="2">
    <location>
        <begin position="48"/>
        <end position="158"/>
    </location>
</feature>
<evidence type="ECO:0000256" key="1">
    <source>
        <dbReference type="SAM" id="MobiDB-lite"/>
    </source>
</evidence>
<organism evidence="3 4">
    <name type="scientific">Acetobacter garciniae</name>
    <dbReference type="NCBI Taxonomy" id="2817435"/>
    <lineage>
        <taxon>Bacteria</taxon>
        <taxon>Pseudomonadati</taxon>
        <taxon>Pseudomonadota</taxon>
        <taxon>Alphaproteobacteria</taxon>
        <taxon>Acetobacterales</taxon>
        <taxon>Acetobacteraceae</taxon>
        <taxon>Acetobacter</taxon>
    </lineage>
</organism>
<dbReference type="SUPFAM" id="SSF53448">
    <property type="entry name" value="Nucleotide-diphospho-sugar transferases"/>
    <property type="match status" value="1"/>
</dbReference>
<dbReference type="InterPro" id="IPR029044">
    <property type="entry name" value="Nucleotide-diphossugar_trans"/>
</dbReference>
<name>A0A939HNN7_9PROT</name>
<dbReference type="AlphaFoldDB" id="A0A939HNN7"/>
<dbReference type="Proteomes" id="UP000664073">
    <property type="component" value="Unassembled WGS sequence"/>
</dbReference>
<evidence type="ECO:0000259" key="2">
    <source>
        <dbReference type="Pfam" id="PF00535"/>
    </source>
</evidence>
<evidence type="ECO:0000313" key="3">
    <source>
        <dbReference type="EMBL" id="MBO1324349.1"/>
    </source>
</evidence>